<name>A0ABM5W801_9ENTE</name>
<keyword evidence="5" id="KW-1133">Transmembrane helix</keyword>
<feature type="signal peptide" evidence="6">
    <location>
        <begin position="1"/>
        <end position="24"/>
    </location>
</feature>
<evidence type="ECO:0000256" key="1">
    <source>
        <dbReference type="ARBA" id="ARBA00022512"/>
    </source>
</evidence>
<dbReference type="InterPro" id="IPR019931">
    <property type="entry name" value="LPXTG_anchor"/>
</dbReference>
<dbReference type="EMBL" id="CP013614">
    <property type="protein sequence ID" value="ALS01370.1"/>
    <property type="molecule type" value="Genomic_DNA"/>
</dbReference>
<reference evidence="8 9" key="1">
    <citation type="submission" date="2015-12" db="EMBL/GenBank/DDBJ databases">
        <authorList>
            <person name="Lauer A."/>
            <person name="Humrighouse B."/>
            <person name="Loparev V."/>
            <person name="Shewmaker P.L."/>
            <person name="Whitney A.M."/>
            <person name="McLaughlin R.W."/>
        </authorList>
    </citation>
    <scope>NUCLEOTIDE SEQUENCE [LARGE SCALE GENOMIC DNA]</scope>
    <source>
        <strain evidence="8 9">LMG 23085</strain>
    </source>
</reference>
<keyword evidence="9" id="KW-1185">Reference proteome</keyword>
<evidence type="ECO:0000259" key="7">
    <source>
        <dbReference type="PROSITE" id="PS50847"/>
    </source>
</evidence>
<evidence type="ECO:0000256" key="2">
    <source>
        <dbReference type="ARBA" id="ARBA00022525"/>
    </source>
</evidence>
<keyword evidence="5" id="KW-0472">Membrane</keyword>
<protein>
    <recommendedName>
        <fullName evidence="7">Gram-positive cocci surface proteins LPxTG domain-containing protein</fullName>
    </recommendedName>
</protein>
<evidence type="ECO:0000256" key="5">
    <source>
        <dbReference type="SAM" id="Phobius"/>
    </source>
</evidence>
<feature type="domain" description="Gram-positive cocci surface proteins LPxTG" evidence="7">
    <location>
        <begin position="58"/>
        <end position="91"/>
    </location>
</feature>
<evidence type="ECO:0000256" key="4">
    <source>
        <dbReference type="ARBA" id="ARBA00023088"/>
    </source>
</evidence>
<gene>
    <name evidence="8" type="ORF">ATZ33_08320</name>
</gene>
<proteinExistence type="predicted"/>
<organism evidence="8 9">
    <name type="scientific">Enterococcus silesiacus</name>
    <dbReference type="NCBI Taxonomy" id="332949"/>
    <lineage>
        <taxon>Bacteria</taxon>
        <taxon>Bacillati</taxon>
        <taxon>Bacillota</taxon>
        <taxon>Bacilli</taxon>
        <taxon>Lactobacillales</taxon>
        <taxon>Enterococcaceae</taxon>
        <taxon>Enterococcus</taxon>
    </lineage>
</organism>
<dbReference type="NCBIfam" id="TIGR01167">
    <property type="entry name" value="LPXTG_anchor"/>
    <property type="match status" value="1"/>
</dbReference>
<feature type="transmembrane region" description="Helical" evidence="5">
    <location>
        <begin position="65"/>
        <end position="85"/>
    </location>
</feature>
<evidence type="ECO:0000313" key="8">
    <source>
        <dbReference type="EMBL" id="ALS01370.1"/>
    </source>
</evidence>
<feature type="chain" id="PRO_5046490350" description="Gram-positive cocci surface proteins LPxTG domain-containing protein" evidence="6">
    <location>
        <begin position="25"/>
        <end position="91"/>
    </location>
</feature>
<keyword evidence="5" id="KW-0812">Transmembrane</keyword>
<keyword evidence="3 6" id="KW-0732">Signal</keyword>
<keyword evidence="4" id="KW-0572">Peptidoglycan-anchor</keyword>
<evidence type="ECO:0000256" key="3">
    <source>
        <dbReference type="ARBA" id="ARBA00022729"/>
    </source>
</evidence>
<accession>A0ABM5W801</accession>
<dbReference type="RefSeq" id="WP_245791390.1">
    <property type="nucleotide sequence ID" value="NZ_JXLC01000025.1"/>
</dbReference>
<dbReference type="Proteomes" id="UP000065511">
    <property type="component" value="Chromosome"/>
</dbReference>
<keyword evidence="2" id="KW-0964">Secreted</keyword>
<sequence length="91" mass="9880">MKVKRYCLFFLLLISVFLGETAQAAQSDAKTEAEVGFIQGDTPVKPNKPTEKPLGRLLPKTGEDILVYTAVSGIIILGAIATVYVKRKIKG</sequence>
<evidence type="ECO:0000313" key="9">
    <source>
        <dbReference type="Proteomes" id="UP000065511"/>
    </source>
</evidence>
<dbReference type="PROSITE" id="PS50847">
    <property type="entry name" value="GRAM_POS_ANCHORING"/>
    <property type="match status" value="1"/>
</dbReference>
<dbReference type="Pfam" id="PF00746">
    <property type="entry name" value="Gram_pos_anchor"/>
    <property type="match status" value="1"/>
</dbReference>
<keyword evidence="1" id="KW-0134">Cell wall</keyword>
<evidence type="ECO:0000256" key="6">
    <source>
        <dbReference type="SAM" id="SignalP"/>
    </source>
</evidence>